<gene>
    <name evidence="1" type="ORF">JY651_30180</name>
</gene>
<sequence>MTVPVQIRKEVRDRIWARADELDWVVLPASQRAVQYELWTNDPEIGGVLSRYIATGKVRVYIKDTLLKDYIRTQLGDAKRPLRVLRIAANTPSTEEFIKPHGLVLDGGLVVCWARAADWRHVLMALHERTFGQKGRVPFGAVLLQANGKFADQAFRAMVRSAADKLGIENLVWLEV</sequence>
<dbReference type="RefSeq" id="WP_206721154.1">
    <property type="nucleotide sequence ID" value="NZ_CP071090.1"/>
</dbReference>
<keyword evidence="2" id="KW-1185">Reference proteome</keyword>
<organism evidence="1 2">
    <name type="scientific">Pyxidicoccus parkwayensis</name>
    <dbReference type="NCBI Taxonomy" id="2813578"/>
    <lineage>
        <taxon>Bacteria</taxon>
        <taxon>Pseudomonadati</taxon>
        <taxon>Myxococcota</taxon>
        <taxon>Myxococcia</taxon>
        <taxon>Myxococcales</taxon>
        <taxon>Cystobacterineae</taxon>
        <taxon>Myxococcaceae</taxon>
        <taxon>Pyxidicoccus</taxon>
    </lineage>
</organism>
<accession>A0ABX7NPS3</accession>
<reference evidence="1 2" key="1">
    <citation type="submission" date="2021-02" db="EMBL/GenBank/DDBJ databases">
        <title>De Novo genome assembly of isolated myxobacteria.</title>
        <authorList>
            <person name="Stevens D.C."/>
        </authorList>
    </citation>
    <scope>NUCLEOTIDE SEQUENCE [LARGE SCALE GENOMIC DNA]</scope>
    <source>
        <strain evidence="2">SCPEA02</strain>
    </source>
</reference>
<proteinExistence type="predicted"/>
<dbReference type="Proteomes" id="UP000662747">
    <property type="component" value="Chromosome"/>
</dbReference>
<evidence type="ECO:0000313" key="1">
    <source>
        <dbReference type="EMBL" id="QSQ19570.1"/>
    </source>
</evidence>
<evidence type="ECO:0000313" key="2">
    <source>
        <dbReference type="Proteomes" id="UP000662747"/>
    </source>
</evidence>
<name>A0ABX7NPS3_9BACT</name>
<protein>
    <submittedName>
        <fullName evidence="1">Uncharacterized protein</fullName>
    </submittedName>
</protein>
<dbReference type="EMBL" id="CP071090">
    <property type="protein sequence ID" value="QSQ19570.1"/>
    <property type="molecule type" value="Genomic_DNA"/>
</dbReference>